<proteinExistence type="predicted"/>
<sequence length="233" mass="26605">MGDVREDNSLGSGNVALEHLARRRSSSTGDLTVCSKLMAGPAGLFRLMTDSAKRLGLQKSLSMTSLVSTTSDSGIAVGEQRSTEEPWSPILRWSNFLQRFLPATEIRQNTSFQEDIDTIEMRFQSFLVSVTTNYDLDEQLKVDFSCPYEVGSQMSELLPREGYFWNIKLHLKRSRNLPNTNAKGRIDPYIKIKYRGKTIRRTRIIFNNRNPVWDETIYVPINNLEYPLEVSSV</sequence>
<dbReference type="InterPro" id="IPR035892">
    <property type="entry name" value="C2_domain_sf"/>
</dbReference>
<feature type="domain" description="C2" evidence="1">
    <location>
        <begin position="148"/>
        <end position="233"/>
    </location>
</feature>
<dbReference type="InterPro" id="IPR052455">
    <property type="entry name" value="Tricalbin_domain"/>
</dbReference>
<evidence type="ECO:0000259" key="1">
    <source>
        <dbReference type="PROSITE" id="PS50004"/>
    </source>
</evidence>
<evidence type="ECO:0000313" key="3">
    <source>
        <dbReference type="Proteomes" id="UP000324629"/>
    </source>
</evidence>
<dbReference type="SUPFAM" id="SSF49562">
    <property type="entry name" value="C2 domain (Calcium/lipid-binding domain, CaLB)"/>
    <property type="match status" value="1"/>
</dbReference>
<gene>
    <name evidence="2" type="ORF">DEA37_0015116</name>
</gene>
<dbReference type="InterPro" id="IPR000008">
    <property type="entry name" value="C2_dom"/>
</dbReference>
<name>A0A5J4NI41_9TREM</name>
<dbReference type="AlphaFoldDB" id="A0A5J4NI41"/>
<dbReference type="Proteomes" id="UP000324629">
    <property type="component" value="Unassembled WGS sequence"/>
</dbReference>
<dbReference type="PROSITE" id="PS50004">
    <property type="entry name" value="C2"/>
    <property type="match status" value="1"/>
</dbReference>
<organism evidence="2 3">
    <name type="scientific">Paragonimus westermani</name>
    <dbReference type="NCBI Taxonomy" id="34504"/>
    <lineage>
        <taxon>Eukaryota</taxon>
        <taxon>Metazoa</taxon>
        <taxon>Spiralia</taxon>
        <taxon>Lophotrochozoa</taxon>
        <taxon>Platyhelminthes</taxon>
        <taxon>Trematoda</taxon>
        <taxon>Digenea</taxon>
        <taxon>Plagiorchiida</taxon>
        <taxon>Troglotremata</taxon>
        <taxon>Troglotrematidae</taxon>
        <taxon>Paragonimus</taxon>
    </lineage>
</organism>
<keyword evidence="3" id="KW-1185">Reference proteome</keyword>
<accession>A0A5J4NI41</accession>
<protein>
    <recommendedName>
        <fullName evidence="1">C2 domain-containing protein</fullName>
    </recommendedName>
</protein>
<comment type="caution">
    <text evidence="2">The sequence shown here is derived from an EMBL/GenBank/DDBJ whole genome shotgun (WGS) entry which is preliminary data.</text>
</comment>
<dbReference type="EMBL" id="QNGE01002735">
    <property type="protein sequence ID" value="KAA3675080.1"/>
    <property type="molecule type" value="Genomic_DNA"/>
</dbReference>
<dbReference type="Gene3D" id="2.60.40.150">
    <property type="entry name" value="C2 domain"/>
    <property type="match status" value="1"/>
</dbReference>
<evidence type="ECO:0000313" key="2">
    <source>
        <dbReference type="EMBL" id="KAA3675080.1"/>
    </source>
</evidence>
<reference evidence="2 3" key="1">
    <citation type="journal article" date="2019" name="Gigascience">
        <title>Whole-genome sequence of the oriental lung fluke Paragonimus westermani.</title>
        <authorList>
            <person name="Oey H."/>
            <person name="Zakrzewski M."/>
            <person name="Narain K."/>
            <person name="Devi K.R."/>
            <person name="Agatsuma T."/>
            <person name="Nawaratna S."/>
            <person name="Gobert G.N."/>
            <person name="Jones M.K."/>
            <person name="Ragan M.A."/>
            <person name="McManus D.P."/>
            <person name="Krause L."/>
        </authorList>
    </citation>
    <scope>NUCLEOTIDE SEQUENCE [LARGE SCALE GENOMIC DNA]</scope>
    <source>
        <strain evidence="2 3">IND2009</strain>
    </source>
</reference>
<dbReference type="PANTHER" id="PTHR46980:SF2">
    <property type="entry name" value="TRICALBIN-1-RELATED"/>
    <property type="match status" value="1"/>
</dbReference>
<dbReference type="Pfam" id="PF00168">
    <property type="entry name" value="C2"/>
    <property type="match status" value="1"/>
</dbReference>
<dbReference type="PANTHER" id="PTHR46980">
    <property type="entry name" value="TRICALBIN-1-RELATED"/>
    <property type="match status" value="1"/>
</dbReference>